<dbReference type="AlphaFoldDB" id="Q3SKQ1"/>
<evidence type="ECO:0000313" key="2">
    <source>
        <dbReference type="Proteomes" id="UP000008291"/>
    </source>
</evidence>
<dbReference type="eggNOG" id="COG5544">
    <property type="taxonomic scope" value="Bacteria"/>
</dbReference>
<protein>
    <submittedName>
        <fullName evidence="1">Uncharacterized protein</fullName>
    </submittedName>
</protein>
<evidence type="ECO:0000313" key="1">
    <source>
        <dbReference type="EMBL" id="AAZ96726.1"/>
    </source>
</evidence>
<proteinExistence type="predicted"/>
<dbReference type="OrthoDB" id="9997at2"/>
<dbReference type="Proteomes" id="UP000008291">
    <property type="component" value="Chromosome"/>
</dbReference>
<gene>
    <name evidence="1" type="ordered locus">Tbd_0773</name>
</gene>
<organism evidence="1 2">
    <name type="scientific">Thiobacillus denitrificans (strain ATCC 25259 / T1)</name>
    <dbReference type="NCBI Taxonomy" id="292415"/>
    <lineage>
        <taxon>Bacteria</taxon>
        <taxon>Pseudomonadati</taxon>
        <taxon>Pseudomonadota</taxon>
        <taxon>Betaproteobacteria</taxon>
        <taxon>Nitrosomonadales</taxon>
        <taxon>Thiobacillaceae</taxon>
        <taxon>Thiobacillus</taxon>
    </lineage>
</organism>
<dbReference type="KEGG" id="tbd:Tbd_0773"/>
<dbReference type="HOGENOM" id="CLU_048873_0_0_4"/>
<keyword evidence="2" id="KW-1185">Reference proteome</keyword>
<sequence>MRRFLAWSLALLLLLGVTVLPWMMLDDAPAVEPVGEFRRKDLAWIKSLFQKHDPRRQTPDVVHSIRLDESELNRLLNYAVELHRVTGIAAELTPGGATLTATLTAPRNPFGAYLNVTAEVAEAPGGVRIESLQLGSLPVPGVIADWIARRVHARLRRDETYAALADAFYRVNFDENQATLDYRWRPELLTEIEQKSVEILVPPADQARMLDYAQYLDGLLKRHREGSTVPLVQVVAPLFEHARRAGGDPREHNRAALTAIAAHLSGISLAKLLEGEGRSIRRSPRVLLSLHGRRDFAEHFIISAALSANGGSRLANAIGLIKEEEDANRGSGFSFTDLAANRAGVRLGDRATGEPAARVLQHLAAARNDDALLPDFRDLPEFMAQAEFDRRFGPVGGPRYLAVIERIDARLAAHPLTR</sequence>
<dbReference type="STRING" id="292415.Tbd_0773"/>
<dbReference type="EMBL" id="CP000116">
    <property type="protein sequence ID" value="AAZ96726.1"/>
    <property type="molecule type" value="Genomic_DNA"/>
</dbReference>
<accession>Q3SKQ1</accession>
<dbReference type="RefSeq" id="WP_011311285.1">
    <property type="nucleotide sequence ID" value="NC_007404.1"/>
</dbReference>
<name>Q3SKQ1_THIDA</name>
<reference evidence="1 2" key="1">
    <citation type="journal article" date="2006" name="J. Bacteriol.">
        <title>The genome sequence of the obligately chemolithoautotrophic, facultatively anaerobic bacterium Thiobacillus denitrificans.</title>
        <authorList>
            <person name="Beller H.R."/>
            <person name="Chain P.S."/>
            <person name="Letain T.E."/>
            <person name="Chakicherla A."/>
            <person name="Larimer F.W."/>
            <person name="Richardson P.M."/>
            <person name="Coleman M.A."/>
            <person name="Wood A.P."/>
            <person name="Kelly D.P."/>
        </authorList>
    </citation>
    <scope>NUCLEOTIDE SEQUENCE [LARGE SCALE GENOMIC DNA]</scope>
    <source>
        <strain evidence="1 2">ATCC 25259</strain>
    </source>
</reference>